<evidence type="ECO:0000256" key="1">
    <source>
        <dbReference type="ARBA" id="ARBA00008468"/>
    </source>
</evidence>
<dbReference type="GO" id="GO:0031083">
    <property type="term" value="C:BLOC-1 complex"/>
    <property type="evidence" value="ECO:0007669"/>
    <property type="project" value="TreeGrafter"/>
</dbReference>
<feature type="non-terminal residue" evidence="3">
    <location>
        <position position="1"/>
    </location>
</feature>
<dbReference type="GO" id="GO:0000930">
    <property type="term" value="C:gamma-tubulin complex"/>
    <property type="evidence" value="ECO:0007669"/>
    <property type="project" value="TreeGrafter"/>
</dbReference>
<feature type="region of interest" description="Disordered" evidence="2">
    <location>
        <begin position="1"/>
        <end position="45"/>
    </location>
</feature>
<dbReference type="GO" id="GO:0099078">
    <property type="term" value="C:BORC complex"/>
    <property type="evidence" value="ECO:0007669"/>
    <property type="project" value="TreeGrafter"/>
</dbReference>
<organism evidence="3 4">
    <name type="scientific">Xenopus laevis</name>
    <name type="common">African clawed frog</name>
    <dbReference type="NCBI Taxonomy" id="8355"/>
    <lineage>
        <taxon>Eukaryota</taxon>
        <taxon>Metazoa</taxon>
        <taxon>Chordata</taxon>
        <taxon>Craniata</taxon>
        <taxon>Vertebrata</taxon>
        <taxon>Euteleostomi</taxon>
        <taxon>Amphibia</taxon>
        <taxon>Batrachia</taxon>
        <taxon>Anura</taxon>
        <taxon>Pipoidea</taxon>
        <taxon>Pipidae</taxon>
        <taxon>Xenopodinae</taxon>
        <taxon>Xenopus</taxon>
        <taxon>Xenopus</taxon>
    </lineage>
</organism>
<sequence length="290" mass="32199">IPVEKELKKGTGSFTAMAEQEGTDKPLLNEQPVAPSASQSVTSQDDAIVETAEEAVEPPEADINELCRDMFSKMALYLTGELTATSEDYKLLENMNKLTCLKYMEMKDIAGNISRNLKDLNKKYASLQPYLEQINQIEEQVASLENAAYKLDAYSKRLAVWQCNSLHPQLTAKDLQVGQSRIIYLTHPQASCIAKGTCYPISSSDRQERVRVLGVAGNNNNWGCWELQNSKNGLVMRQDKLIANRNAQYINVTVQQTSASAAGTRQLCGTQEDFFSAIDAVWVTDSSISR</sequence>
<reference evidence="4" key="1">
    <citation type="journal article" date="2016" name="Nature">
        <title>Genome evolution in the allotetraploid frog Xenopus laevis.</title>
        <authorList>
            <person name="Session A.M."/>
            <person name="Uno Y."/>
            <person name="Kwon T."/>
            <person name="Chapman J.A."/>
            <person name="Toyoda A."/>
            <person name="Takahashi S."/>
            <person name="Fukui A."/>
            <person name="Hikosaka A."/>
            <person name="Suzuki A."/>
            <person name="Kondo M."/>
            <person name="van Heeringen S.J."/>
            <person name="Quigley I."/>
            <person name="Heinz S."/>
            <person name="Ogino H."/>
            <person name="Ochi H."/>
            <person name="Hellsten U."/>
            <person name="Lyons J.B."/>
            <person name="Simakov O."/>
            <person name="Putnam N."/>
            <person name="Stites J."/>
            <person name="Kuroki Y."/>
            <person name="Tanaka T."/>
            <person name="Michiue T."/>
            <person name="Watanabe M."/>
            <person name="Bogdanovic O."/>
            <person name="Lister R."/>
            <person name="Georgiou G."/>
            <person name="Paranjpe S.S."/>
            <person name="van Kruijsbergen I."/>
            <person name="Shu S."/>
            <person name="Carlson J."/>
            <person name="Kinoshita T."/>
            <person name="Ohta Y."/>
            <person name="Mawaribuchi S."/>
            <person name="Jenkins J."/>
            <person name="Grimwood J."/>
            <person name="Schmutz J."/>
            <person name="Mitros T."/>
            <person name="Mozaffari S.V."/>
            <person name="Suzuki Y."/>
            <person name="Haramoto Y."/>
            <person name="Yamamoto T.S."/>
            <person name="Takagi C."/>
            <person name="Heald R."/>
            <person name="Miller K."/>
            <person name="Haudenschild C."/>
            <person name="Kitzman J."/>
            <person name="Nakayama T."/>
            <person name="Izutsu Y."/>
            <person name="Robert J."/>
            <person name="Fortriede J."/>
            <person name="Burns K."/>
            <person name="Lotay V."/>
            <person name="Karimi K."/>
            <person name="Yasuoka Y."/>
            <person name="Dichmann D.S."/>
            <person name="Flajnik M.F."/>
            <person name="Houston D.W."/>
            <person name="Shendure J."/>
            <person name="DuPasquier L."/>
            <person name="Vize P.D."/>
            <person name="Zorn A.M."/>
            <person name="Ito M."/>
            <person name="Marcotte E.M."/>
            <person name="Wallingford J.B."/>
            <person name="Ito Y."/>
            <person name="Asashima M."/>
            <person name="Ueno N."/>
            <person name="Matsuda Y."/>
            <person name="Veenstra G.J."/>
            <person name="Fujiyama A."/>
            <person name="Harland R.M."/>
            <person name="Taira M."/>
            <person name="Rokhsar D.S."/>
        </authorList>
    </citation>
    <scope>NUCLEOTIDE SEQUENCE [LARGE SCALE GENOMIC DNA]</scope>
    <source>
        <strain evidence="4">J</strain>
    </source>
</reference>
<dbReference type="GO" id="GO:0032418">
    <property type="term" value="P:lysosome localization"/>
    <property type="evidence" value="ECO:0007669"/>
    <property type="project" value="TreeGrafter"/>
</dbReference>
<accession>A0A974CBU2</accession>
<dbReference type="Pfam" id="PF10046">
    <property type="entry name" value="BLOC1_2"/>
    <property type="match status" value="1"/>
</dbReference>
<dbReference type="EMBL" id="CM004479">
    <property type="protein sequence ID" value="OCT70077.1"/>
    <property type="molecule type" value="Genomic_DNA"/>
</dbReference>
<gene>
    <name evidence="3" type="ORF">XELAEV_18036998mg</name>
</gene>
<dbReference type="Proteomes" id="UP000694892">
    <property type="component" value="Chromosome 7S"/>
</dbReference>
<evidence type="ECO:0000256" key="2">
    <source>
        <dbReference type="SAM" id="MobiDB-lite"/>
    </source>
</evidence>
<dbReference type="PANTHER" id="PTHR46479:SF1">
    <property type="entry name" value="BIOGENESIS OF LYSOSOME-RELATED ORGANELLES COMPLEX 1 SUBUNIT 2"/>
    <property type="match status" value="1"/>
</dbReference>
<dbReference type="GO" id="GO:0043015">
    <property type="term" value="F:gamma-tubulin binding"/>
    <property type="evidence" value="ECO:0007669"/>
    <property type="project" value="TreeGrafter"/>
</dbReference>
<feature type="non-terminal residue" evidence="3">
    <location>
        <position position="290"/>
    </location>
</feature>
<feature type="compositionally biased region" description="Polar residues" evidence="2">
    <location>
        <begin position="36"/>
        <end position="45"/>
    </location>
</feature>
<comment type="similarity">
    <text evidence="1">Belongs to the BLOC1S2 family.</text>
</comment>
<dbReference type="PANTHER" id="PTHR46479">
    <property type="entry name" value="BIOGENESIS OF LYSOSOME-RELATED ORGANELLES COMPLEX 1 SUBUNIT 2"/>
    <property type="match status" value="1"/>
</dbReference>
<dbReference type="GO" id="GO:0016197">
    <property type="term" value="P:endosomal transport"/>
    <property type="evidence" value="ECO:0007669"/>
    <property type="project" value="TreeGrafter"/>
</dbReference>
<evidence type="ECO:0000313" key="3">
    <source>
        <dbReference type="EMBL" id="OCT70077.1"/>
    </source>
</evidence>
<dbReference type="InterPro" id="IPR019269">
    <property type="entry name" value="BLOC1_su2"/>
</dbReference>
<proteinExistence type="inferred from homology"/>
<name>A0A974CBU2_XENLA</name>
<dbReference type="AlphaFoldDB" id="A0A974CBU2"/>
<protein>
    <submittedName>
        <fullName evidence="3">Uncharacterized protein</fullName>
    </submittedName>
</protein>
<evidence type="ECO:0000313" key="4">
    <source>
        <dbReference type="Proteomes" id="UP000694892"/>
    </source>
</evidence>